<reference evidence="1 2" key="1">
    <citation type="submission" date="2024-09" db="EMBL/GenBank/DDBJ databases">
        <title>Chromosome-scale assembly of Riccia fluitans.</title>
        <authorList>
            <person name="Paukszto L."/>
            <person name="Sawicki J."/>
            <person name="Karawczyk K."/>
            <person name="Piernik-Szablinska J."/>
            <person name="Szczecinska M."/>
            <person name="Mazdziarz M."/>
        </authorList>
    </citation>
    <scope>NUCLEOTIDE SEQUENCE [LARGE SCALE GENOMIC DNA]</scope>
    <source>
        <strain evidence="1">Rf_01</strain>
        <tissue evidence="1">Aerial parts of the thallus</tissue>
    </source>
</reference>
<gene>
    <name evidence="1" type="ORF">R1flu_003908</name>
</gene>
<evidence type="ECO:0000313" key="2">
    <source>
        <dbReference type="Proteomes" id="UP001605036"/>
    </source>
</evidence>
<dbReference type="EMBL" id="JBHFFA010000006">
    <property type="protein sequence ID" value="KAL2623703.1"/>
    <property type="molecule type" value="Genomic_DNA"/>
</dbReference>
<keyword evidence="2" id="KW-1185">Reference proteome</keyword>
<proteinExistence type="predicted"/>
<evidence type="ECO:0000313" key="1">
    <source>
        <dbReference type="EMBL" id="KAL2623703.1"/>
    </source>
</evidence>
<sequence length="73" mass="8327">MAKPRIEVHLNVVVEVNRIASDGNGTKIVDGTRMEGCGTRIGMEERGELKQKDMVLELGWKSWEPRQRHPDQL</sequence>
<name>A0ABD1YAI4_9MARC</name>
<organism evidence="1 2">
    <name type="scientific">Riccia fluitans</name>
    <dbReference type="NCBI Taxonomy" id="41844"/>
    <lineage>
        <taxon>Eukaryota</taxon>
        <taxon>Viridiplantae</taxon>
        <taxon>Streptophyta</taxon>
        <taxon>Embryophyta</taxon>
        <taxon>Marchantiophyta</taxon>
        <taxon>Marchantiopsida</taxon>
        <taxon>Marchantiidae</taxon>
        <taxon>Marchantiales</taxon>
        <taxon>Ricciaceae</taxon>
        <taxon>Riccia</taxon>
    </lineage>
</organism>
<dbReference type="AlphaFoldDB" id="A0ABD1YAI4"/>
<dbReference type="Proteomes" id="UP001605036">
    <property type="component" value="Unassembled WGS sequence"/>
</dbReference>
<accession>A0ABD1YAI4</accession>
<comment type="caution">
    <text evidence="1">The sequence shown here is derived from an EMBL/GenBank/DDBJ whole genome shotgun (WGS) entry which is preliminary data.</text>
</comment>
<protein>
    <submittedName>
        <fullName evidence="1">Uncharacterized protein</fullName>
    </submittedName>
</protein>